<name>A0A6F9DC61_9ASCI</name>
<accession>A0A6F9DC61</accession>
<feature type="region of interest" description="Disordered" evidence="7">
    <location>
        <begin position="113"/>
        <end position="153"/>
    </location>
</feature>
<keyword evidence="6" id="KW-0175">Coiled coil</keyword>
<dbReference type="Gene3D" id="6.10.250.540">
    <property type="match status" value="1"/>
</dbReference>
<dbReference type="GO" id="GO:0046983">
    <property type="term" value="F:protein dimerization activity"/>
    <property type="evidence" value="ECO:0007669"/>
    <property type="project" value="InterPro"/>
</dbReference>
<reference evidence="9" key="1">
    <citation type="submission" date="2020-04" db="EMBL/GenBank/DDBJ databases">
        <authorList>
            <person name="Neveu A P."/>
        </authorList>
    </citation>
    <scope>NUCLEOTIDE SEQUENCE</scope>
    <source>
        <tissue evidence="9">Whole embryo</tissue>
    </source>
</reference>
<evidence type="ECO:0000256" key="7">
    <source>
        <dbReference type="SAM" id="MobiDB-lite"/>
    </source>
</evidence>
<evidence type="ECO:0000256" key="4">
    <source>
        <dbReference type="ARBA" id="ARBA00023163"/>
    </source>
</evidence>
<evidence type="ECO:0000256" key="2">
    <source>
        <dbReference type="ARBA" id="ARBA00023015"/>
    </source>
</evidence>
<feature type="domain" description="E2F/DP family winged-helix DNA-binding" evidence="8">
    <location>
        <begin position="153"/>
        <end position="218"/>
    </location>
</feature>
<dbReference type="CDD" id="cd14660">
    <property type="entry name" value="E2F_DD"/>
    <property type="match status" value="1"/>
</dbReference>
<keyword evidence="4 5" id="KW-0804">Transcription</keyword>
<dbReference type="PANTHER" id="PTHR12081:SF18">
    <property type="entry name" value="TRANSCRIPTION FACTOR E2F2-RELATED"/>
    <property type="match status" value="1"/>
</dbReference>
<dbReference type="EMBL" id="LR784706">
    <property type="protein sequence ID" value="CAB3240415.1"/>
    <property type="molecule type" value="mRNA"/>
</dbReference>
<dbReference type="InterPro" id="IPR036390">
    <property type="entry name" value="WH_DNA-bd_sf"/>
</dbReference>
<dbReference type="AlphaFoldDB" id="A0A6F9DC61"/>
<dbReference type="InterPro" id="IPR015633">
    <property type="entry name" value="E2F"/>
</dbReference>
<evidence type="ECO:0000256" key="6">
    <source>
        <dbReference type="SAM" id="Coils"/>
    </source>
</evidence>
<dbReference type="SMART" id="SM01372">
    <property type="entry name" value="E2F_TDP"/>
    <property type="match status" value="1"/>
</dbReference>
<dbReference type="FunFam" id="1.10.10.10:FF:000008">
    <property type="entry name" value="E2F transcription factor 1"/>
    <property type="match status" value="1"/>
</dbReference>
<dbReference type="GO" id="GO:0000981">
    <property type="term" value="F:DNA-binding transcription factor activity, RNA polymerase II-specific"/>
    <property type="evidence" value="ECO:0007669"/>
    <property type="project" value="TreeGrafter"/>
</dbReference>
<feature type="coiled-coil region" evidence="6">
    <location>
        <begin position="235"/>
        <end position="262"/>
    </location>
</feature>
<dbReference type="SUPFAM" id="SSF144074">
    <property type="entry name" value="E2F-DP heterodimerization region"/>
    <property type="match status" value="1"/>
</dbReference>
<feature type="compositionally biased region" description="Low complexity" evidence="7">
    <location>
        <begin position="346"/>
        <end position="359"/>
    </location>
</feature>
<dbReference type="GO" id="GO:0090575">
    <property type="term" value="C:RNA polymerase II transcription regulator complex"/>
    <property type="evidence" value="ECO:0007669"/>
    <property type="project" value="TreeGrafter"/>
</dbReference>
<evidence type="ECO:0000256" key="5">
    <source>
        <dbReference type="RuleBase" id="RU003796"/>
    </source>
</evidence>
<protein>
    <submittedName>
        <fullName evidence="9">E2F1/2/3/6 transcription factor</fullName>
    </submittedName>
</protein>
<gene>
    <name evidence="9" type="primary">E2f2</name>
</gene>
<dbReference type="InterPro" id="IPR003316">
    <property type="entry name" value="E2F_WHTH_DNA-bd_dom"/>
</dbReference>
<evidence type="ECO:0000259" key="8">
    <source>
        <dbReference type="SMART" id="SM01372"/>
    </source>
</evidence>
<sequence>MTSASKRVFSATTARETLSNNLASISPGLADTSFIPAELNFSPSETEGMQWLTGHHEIVGLADITTSNAMKTQVQQAKRKLELDPTYNPNRVQENSLSSYMQLNNVQAFKSPLKSHGKNSMEHQMVAPNSMSKKRSRQSSISGVQKSPGEKSRYDTSLGLLTKRFINLMHTSDDGVLDLNWAAEVLHVQKRRIYDITNVLEGIKLIEKRSKNNVQWLAAKTSSNSREIDRETKASRLEMQMLKEQEEELDSLIRQRQIELERLSESNSKFSYVTYQDLRSIKSFKDQIVICIKAPQDTKLEVPDPGEKIQMLLKSTKGEIDVFLCPDPEDLMSPTKSSASFSAGEDSCSSDSNFDSSLSQEKHPKATSPVGECSGYSSALMEDQEICPSLEASRPLLLQTEDQLGSSNDTEVDSAFIDEDSVSFIPLSPSMNPEDYLFSLDDSEGISELFDMHATSLTDSGICKNPM</sequence>
<dbReference type="InterPro" id="IPR036388">
    <property type="entry name" value="WH-like_DNA-bd_sf"/>
</dbReference>
<dbReference type="GO" id="GO:0000978">
    <property type="term" value="F:RNA polymerase II cis-regulatory region sequence-specific DNA binding"/>
    <property type="evidence" value="ECO:0007669"/>
    <property type="project" value="InterPro"/>
</dbReference>
<evidence type="ECO:0000256" key="3">
    <source>
        <dbReference type="ARBA" id="ARBA00023125"/>
    </source>
</evidence>
<evidence type="ECO:0000256" key="1">
    <source>
        <dbReference type="ARBA" id="ARBA00010940"/>
    </source>
</evidence>
<dbReference type="Pfam" id="PF16421">
    <property type="entry name" value="E2F_CC-MB"/>
    <property type="match status" value="1"/>
</dbReference>
<dbReference type="Gene3D" id="1.10.10.10">
    <property type="entry name" value="Winged helix-like DNA-binding domain superfamily/Winged helix DNA-binding domain"/>
    <property type="match status" value="1"/>
</dbReference>
<dbReference type="InterPro" id="IPR037241">
    <property type="entry name" value="E2F-DP_heterodim"/>
</dbReference>
<dbReference type="InterPro" id="IPR032198">
    <property type="entry name" value="E2F_CC-MB"/>
</dbReference>
<keyword evidence="5" id="KW-0539">Nucleus</keyword>
<proteinExistence type="evidence at transcript level"/>
<dbReference type="SUPFAM" id="SSF46785">
    <property type="entry name" value="Winged helix' DNA-binding domain"/>
    <property type="match status" value="1"/>
</dbReference>
<dbReference type="Pfam" id="PF02319">
    <property type="entry name" value="WHD_E2F_TDP"/>
    <property type="match status" value="1"/>
</dbReference>
<keyword evidence="2 5" id="KW-0805">Transcription regulation</keyword>
<evidence type="ECO:0000313" key="9">
    <source>
        <dbReference type="EMBL" id="CAB3240415.1"/>
    </source>
</evidence>
<dbReference type="PANTHER" id="PTHR12081">
    <property type="entry name" value="TRANSCRIPTION FACTOR E2F"/>
    <property type="match status" value="1"/>
</dbReference>
<keyword evidence="3 5" id="KW-0238">DNA-binding</keyword>
<feature type="region of interest" description="Disordered" evidence="7">
    <location>
        <begin position="334"/>
        <end position="371"/>
    </location>
</feature>
<comment type="subcellular location">
    <subcellularLocation>
        <location evidence="5">Nucleus</location>
    </subcellularLocation>
</comment>
<comment type="similarity">
    <text evidence="1 5">Belongs to the E2F/DP family.</text>
</comment>
<organism evidence="9">
    <name type="scientific">Phallusia mammillata</name>
    <dbReference type="NCBI Taxonomy" id="59560"/>
    <lineage>
        <taxon>Eukaryota</taxon>
        <taxon>Metazoa</taxon>
        <taxon>Chordata</taxon>
        <taxon>Tunicata</taxon>
        <taxon>Ascidiacea</taxon>
        <taxon>Phlebobranchia</taxon>
        <taxon>Ascidiidae</taxon>
        <taxon>Phallusia</taxon>
    </lineage>
</organism>